<comment type="caution">
    <text evidence="1">The sequence shown here is derived from an EMBL/GenBank/DDBJ whole genome shotgun (WGS) entry which is preliminary data.</text>
</comment>
<dbReference type="InterPro" id="IPR009568">
    <property type="entry name" value="DUF1184"/>
</dbReference>
<dbReference type="AlphaFoldDB" id="A0A565CW59"/>
<keyword evidence="2" id="KW-1185">Reference proteome</keyword>
<organism evidence="1 2">
    <name type="scientific">Arabis nemorensis</name>
    <dbReference type="NCBI Taxonomy" id="586526"/>
    <lineage>
        <taxon>Eukaryota</taxon>
        <taxon>Viridiplantae</taxon>
        <taxon>Streptophyta</taxon>
        <taxon>Embryophyta</taxon>
        <taxon>Tracheophyta</taxon>
        <taxon>Spermatophyta</taxon>
        <taxon>Magnoliopsida</taxon>
        <taxon>eudicotyledons</taxon>
        <taxon>Gunneridae</taxon>
        <taxon>Pentapetalae</taxon>
        <taxon>rosids</taxon>
        <taxon>malvids</taxon>
        <taxon>Brassicales</taxon>
        <taxon>Brassicaceae</taxon>
        <taxon>Arabideae</taxon>
        <taxon>Arabis</taxon>
    </lineage>
</organism>
<dbReference type="Pfam" id="PF06683">
    <property type="entry name" value="DUF1184"/>
    <property type="match status" value="1"/>
</dbReference>
<dbReference type="OrthoDB" id="1047497at2759"/>
<reference evidence="1" key="1">
    <citation type="submission" date="2019-07" db="EMBL/GenBank/DDBJ databases">
        <authorList>
            <person name="Dittberner H."/>
        </authorList>
    </citation>
    <scope>NUCLEOTIDE SEQUENCE [LARGE SCALE GENOMIC DNA]</scope>
</reference>
<dbReference type="EMBL" id="CABITT030000008">
    <property type="protein sequence ID" value="VVB17938.1"/>
    <property type="molecule type" value="Genomic_DNA"/>
</dbReference>
<accession>A0A565CW59</accession>
<evidence type="ECO:0000313" key="1">
    <source>
        <dbReference type="EMBL" id="VVB17938.1"/>
    </source>
</evidence>
<evidence type="ECO:0000313" key="2">
    <source>
        <dbReference type="Proteomes" id="UP000489600"/>
    </source>
</evidence>
<dbReference type="Proteomes" id="UP000489600">
    <property type="component" value="Unassembled WGS sequence"/>
</dbReference>
<protein>
    <submittedName>
        <fullName evidence="1">Uncharacterized protein</fullName>
    </submittedName>
</protein>
<sequence length="153" mass="17355">MNPNSPVAERLLRVIHYVYLRGIKPKNGVYKNDGISVHLSLAEPTCREFEYGITYLDRLVSKLGREGSCLNSGRLMTSSIEEMVKKVEETLSCGKAVSEANGFVREDIEWRILGLWKSLFDKAANEATQTMKVIKYRILLDLFLPLHNELAPP</sequence>
<gene>
    <name evidence="1" type="ORF">ANE_LOCUS28382</name>
</gene>
<name>A0A565CW59_9BRAS</name>
<proteinExistence type="predicted"/>